<evidence type="ECO:0000256" key="1">
    <source>
        <dbReference type="SAM" id="MobiDB-lite"/>
    </source>
</evidence>
<dbReference type="InterPro" id="IPR024344">
    <property type="entry name" value="MDMPI_metal-binding"/>
</dbReference>
<name>A0A919GQM1_9ACTN</name>
<dbReference type="AlphaFoldDB" id="A0A919GQM1"/>
<sequence length="132" mass="14045">MTPADRWIRALHDSSLRLATTVARLGPDELAAPSYADGWSIGQVLSHLGSAAEICTGLLKRGLAGDVRAPVREELRGGAAPRPRPQPPPGPADHGRPDHRRRPAGALPGLLSPSSDSPARLENQPRSCCERQ</sequence>
<dbReference type="EMBL" id="BNCD01000050">
    <property type="protein sequence ID" value="GHH89014.1"/>
    <property type="molecule type" value="Genomic_DNA"/>
</dbReference>
<dbReference type="Gene3D" id="1.20.120.450">
    <property type="entry name" value="dinb family like domain"/>
    <property type="match status" value="1"/>
</dbReference>
<accession>A0A919GQM1</accession>
<dbReference type="RefSeq" id="WP_189939269.1">
    <property type="nucleotide sequence ID" value="NZ_BNCD01000050.1"/>
</dbReference>
<dbReference type="Pfam" id="PF11716">
    <property type="entry name" value="MDMPI_N"/>
    <property type="match status" value="1"/>
</dbReference>
<keyword evidence="4" id="KW-1185">Reference proteome</keyword>
<protein>
    <recommendedName>
        <fullName evidence="2">Mycothiol-dependent maleylpyruvate isomerase metal-binding domain-containing protein</fullName>
    </recommendedName>
</protein>
<evidence type="ECO:0000313" key="3">
    <source>
        <dbReference type="EMBL" id="GHH89014.1"/>
    </source>
</evidence>
<feature type="compositionally biased region" description="Pro residues" evidence="1">
    <location>
        <begin position="82"/>
        <end position="91"/>
    </location>
</feature>
<reference evidence="3" key="2">
    <citation type="submission" date="2020-09" db="EMBL/GenBank/DDBJ databases">
        <authorList>
            <person name="Sun Q."/>
            <person name="Ohkuma M."/>
        </authorList>
    </citation>
    <scope>NUCLEOTIDE SEQUENCE</scope>
    <source>
        <strain evidence="3">JCM 5069</strain>
    </source>
</reference>
<dbReference type="InterPro" id="IPR034660">
    <property type="entry name" value="DinB/YfiT-like"/>
</dbReference>
<feature type="region of interest" description="Disordered" evidence="1">
    <location>
        <begin position="66"/>
        <end position="132"/>
    </location>
</feature>
<feature type="compositionally biased region" description="Low complexity" evidence="1">
    <location>
        <begin position="104"/>
        <end position="118"/>
    </location>
</feature>
<dbReference type="Proteomes" id="UP000603708">
    <property type="component" value="Unassembled WGS sequence"/>
</dbReference>
<proteinExistence type="predicted"/>
<feature type="domain" description="Mycothiol-dependent maleylpyruvate isomerase metal-binding" evidence="2">
    <location>
        <begin position="13"/>
        <end position="93"/>
    </location>
</feature>
<gene>
    <name evidence="3" type="ORF">GCM10018793_70710</name>
</gene>
<dbReference type="GO" id="GO:0046872">
    <property type="term" value="F:metal ion binding"/>
    <property type="evidence" value="ECO:0007669"/>
    <property type="project" value="InterPro"/>
</dbReference>
<evidence type="ECO:0000313" key="4">
    <source>
        <dbReference type="Proteomes" id="UP000603708"/>
    </source>
</evidence>
<dbReference type="SUPFAM" id="SSF109854">
    <property type="entry name" value="DinB/YfiT-like putative metalloenzymes"/>
    <property type="match status" value="1"/>
</dbReference>
<reference evidence="3" key="1">
    <citation type="journal article" date="2014" name="Int. J. Syst. Evol. Microbiol.">
        <title>Complete genome sequence of Corynebacterium casei LMG S-19264T (=DSM 44701T), isolated from a smear-ripened cheese.</title>
        <authorList>
            <consortium name="US DOE Joint Genome Institute (JGI-PGF)"/>
            <person name="Walter F."/>
            <person name="Albersmeier A."/>
            <person name="Kalinowski J."/>
            <person name="Ruckert C."/>
        </authorList>
    </citation>
    <scope>NUCLEOTIDE SEQUENCE</scope>
    <source>
        <strain evidence="3">JCM 5069</strain>
    </source>
</reference>
<evidence type="ECO:0000259" key="2">
    <source>
        <dbReference type="Pfam" id="PF11716"/>
    </source>
</evidence>
<comment type="caution">
    <text evidence="3">The sequence shown here is derived from an EMBL/GenBank/DDBJ whole genome shotgun (WGS) entry which is preliminary data.</text>
</comment>
<organism evidence="3 4">
    <name type="scientific">Streptomyces sulfonofaciens</name>
    <dbReference type="NCBI Taxonomy" id="68272"/>
    <lineage>
        <taxon>Bacteria</taxon>
        <taxon>Bacillati</taxon>
        <taxon>Actinomycetota</taxon>
        <taxon>Actinomycetes</taxon>
        <taxon>Kitasatosporales</taxon>
        <taxon>Streptomycetaceae</taxon>
        <taxon>Streptomyces</taxon>
    </lineage>
</organism>